<evidence type="ECO:0000313" key="4">
    <source>
        <dbReference type="Proteomes" id="UP001433268"/>
    </source>
</evidence>
<sequence>MPGRATPAARAEASVATSSGAVTNNRSTNVRQYFGDFNNQQLQTLAHELGEWETKTSCVRKNCAHRPPSMCWNQEPVYPIDTKQPSFYLPGVIESLPESLSKNRKQWMYTCLLAKHYRVPMSLSFSPIKPYNNLISPIQKARKKHPYPSKNDPGFNWKFKENRDRVFRWYDDGHWEEHPAYEDPDDEDLHHVKVEVTLVYSRFLGLANAEGGAHVNEFQKEVARALKTMSREESEDANDEAADSEREREDHFEELLSHSMLSRSQSMVTQPERLGEPRNTPTQGLQAQQPPIAVPANHFRAFKAKLNDALKDLFEAQGAQPRDEDGLEGGMENALIADGHIVAREVQNLNHEDHPVANEEVNHIAAATQEDTNEAHRMSPKPAKPEILEPNATSYKIKHEPDSKADIENVRLREDVQRYQREAATMKRKFDETFEELGQQREQHNKMVQDSKKDLSRSNKRQKLLHVHVESIYNKWDTGKLLQDEENGSELVMDHVHEALDLVKLSMADERAKVRKILELEDQGSVRQQLQDWATRREAIMDKRMDALEKLLTSESLARSMDVATELKESYSTWVESVKPRLEMEPPSV</sequence>
<dbReference type="RefSeq" id="XP_066662940.1">
    <property type="nucleotide sequence ID" value="XM_066817248.1"/>
</dbReference>
<protein>
    <submittedName>
        <fullName evidence="3">Uncharacterized protein</fullName>
    </submittedName>
</protein>
<keyword evidence="1" id="KW-0175">Coiled coil</keyword>
<name>A0ABR1V5K4_9PEZI</name>
<reference evidence="3 4" key="1">
    <citation type="submission" date="2023-01" db="EMBL/GenBank/DDBJ databases">
        <title>Analysis of 21 Apiospora genomes using comparative genomics revels a genus with tremendous synthesis potential of carbohydrate active enzymes and secondary metabolites.</title>
        <authorList>
            <person name="Sorensen T."/>
        </authorList>
    </citation>
    <scope>NUCLEOTIDE SEQUENCE [LARGE SCALE GENOMIC DNA]</scope>
    <source>
        <strain evidence="3 4">CBS 114990</strain>
    </source>
</reference>
<evidence type="ECO:0000256" key="2">
    <source>
        <dbReference type="SAM" id="MobiDB-lite"/>
    </source>
</evidence>
<dbReference type="EMBL" id="JAQQWN010000009">
    <property type="protein sequence ID" value="KAK8066187.1"/>
    <property type="molecule type" value="Genomic_DNA"/>
</dbReference>
<feature type="region of interest" description="Disordered" evidence="2">
    <location>
        <begin position="1"/>
        <end position="22"/>
    </location>
</feature>
<evidence type="ECO:0000313" key="3">
    <source>
        <dbReference type="EMBL" id="KAK8066187.1"/>
    </source>
</evidence>
<feature type="compositionally biased region" description="Acidic residues" evidence="2">
    <location>
        <begin position="233"/>
        <end position="242"/>
    </location>
</feature>
<comment type="caution">
    <text evidence="3">The sequence shown here is derived from an EMBL/GenBank/DDBJ whole genome shotgun (WGS) entry which is preliminary data.</text>
</comment>
<proteinExistence type="predicted"/>
<organism evidence="3 4">
    <name type="scientific">Apiospora hydei</name>
    <dbReference type="NCBI Taxonomy" id="1337664"/>
    <lineage>
        <taxon>Eukaryota</taxon>
        <taxon>Fungi</taxon>
        <taxon>Dikarya</taxon>
        <taxon>Ascomycota</taxon>
        <taxon>Pezizomycotina</taxon>
        <taxon>Sordariomycetes</taxon>
        <taxon>Xylariomycetidae</taxon>
        <taxon>Amphisphaeriales</taxon>
        <taxon>Apiosporaceae</taxon>
        <taxon>Apiospora</taxon>
    </lineage>
</organism>
<feature type="compositionally biased region" description="Basic and acidic residues" evidence="2">
    <location>
        <begin position="438"/>
        <end position="457"/>
    </location>
</feature>
<gene>
    <name evidence="3" type="ORF">PG997_012934</name>
</gene>
<evidence type="ECO:0000256" key="1">
    <source>
        <dbReference type="SAM" id="Coils"/>
    </source>
</evidence>
<feature type="compositionally biased region" description="Basic and acidic residues" evidence="2">
    <location>
        <begin position="243"/>
        <end position="256"/>
    </location>
</feature>
<feature type="region of interest" description="Disordered" evidence="2">
    <location>
        <begin position="438"/>
        <end position="459"/>
    </location>
</feature>
<feature type="region of interest" description="Disordered" evidence="2">
    <location>
        <begin position="227"/>
        <end position="286"/>
    </location>
</feature>
<dbReference type="Proteomes" id="UP001433268">
    <property type="component" value="Unassembled WGS sequence"/>
</dbReference>
<keyword evidence="4" id="KW-1185">Reference proteome</keyword>
<feature type="compositionally biased region" description="Polar residues" evidence="2">
    <location>
        <begin position="259"/>
        <end position="269"/>
    </location>
</feature>
<feature type="coiled-coil region" evidence="1">
    <location>
        <begin position="409"/>
        <end position="436"/>
    </location>
</feature>
<dbReference type="GeneID" id="92050308"/>
<accession>A0ABR1V5K4</accession>